<keyword evidence="7" id="KW-0249">Electron transport</keyword>
<evidence type="ECO:0000256" key="8">
    <source>
        <dbReference type="ARBA" id="ARBA00025649"/>
    </source>
</evidence>
<evidence type="ECO:0000256" key="3">
    <source>
        <dbReference type="ARBA" id="ARBA00011355"/>
    </source>
</evidence>
<dbReference type="Pfam" id="PF01012">
    <property type="entry name" value="ETF"/>
    <property type="match status" value="1"/>
</dbReference>
<evidence type="ECO:0000256" key="6">
    <source>
        <dbReference type="ARBA" id="ARBA00022827"/>
    </source>
</evidence>
<evidence type="ECO:0000256" key="7">
    <source>
        <dbReference type="ARBA" id="ARBA00022982"/>
    </source>
</evidence>
<dbReference type="InterPro" id="IPR029035">
    <property type="entry name" value="DHS-like_NAD/FAD-binding_dom"/>
</dbReference>
<evidence type="ECO:0000256" key="1">
    <source>
        <dbReference type="ARBA" id="ARBA00001974"/>
    </source>
</evidence>
<evidence type="ECO:0000256" key="2">
    <source>
        <dbReference type="ARBA" id="ARBA00005817"/>
    </source>
</evidence>
<evidence type="ECO:0000259" key="9">
    <source>
        <dbReference type="SMART" id="SM00893"/>
    </source>
</evidence>
<dbReference type="SMART" id="SM00893">
    <property type="entry name" value="ETF"/>
    <property type="match status" value="1"/>
</dbReference>
<dbReference type="PANTHER" id="PTHR43153:SF1">
    <property type="entry name" value="ELECTRON TRANSFER FLAVOPROTEIN SUBUNIT ALPHA, MITOCHONDRIAL"/>
    <property type="match status" value="1"/>
</dbReference>
<dbReference type="Pfam" id="PF00766">
    <property type="entry name" value="ETF_alpha"/>
    <property type="match status" value="1"/>
</dbReference>
<sequence length="329" mass="32721">MSQVLVLAEHVQGELKNNVAELLAAAARLGEPAAVVVRQPGTGAQLTARLGELGAAAVYVADVEEADALLVTPQVAALAAAVAAAGDVSAVLVGTSIDSREAAARLAVRLGAAFLSDVVDLAAAPDGVRATQQAFGGAYTVTATAARGIPVISLRPNSVPGTAPAAQAQEIRLAPGPNMAAAARITARHEGQAVSTRPELTAADIVVSGGRGLGSAENFVLVEQLADALGAAVGASRAAVDAGYCAHTMQVGQTGTTVSPNLYLALGISGAIQHRAGMQSAKTIVAINKDPGAPIFEIADFGVVGDVFTVVPQLIEAVNARQAVGSPAG</sequence>
<dbReference type="InterPro" id="IPR001308">
    <property type="entry name" value="ETF_a/FixB"/>
</dbReference>
<dbReference type="PIRSF" id="PIRSF000089">
    <property type="entry name" value="Electra_flavoP_a"/>
    <property type="match status" value="1"/>
</dbReference>
<reference evidence="10" key="1">
    <citation type="submission" date="2022-01" db="EMBL/GenBank/DDBJ databases">
        <authorList>
            <person name="Jo J.-H."/>
            <person name="Im W.-T."/>
        </authorList>
    </citation>
    <scope>NUCLEOTIDE SEQUENCE</scope>
    <source>
        <strain evidence="10">I2-34</strain>
    </source>
</reference>
<comment type="cofactor">
    <cofactor evidence="1">
        <name>FAD</name>
        <dbReference type="ChEBI" id="CHEBI:57692"/>
    </cofactor>
</comment>
<proteinExistence type="inferred from homology"/>
<dbReference type="InterPro" id="IPR018206">
    <property type="entry name" value="ETF_asu_C_CS"/>
</dbReference>
<comment type="subunit">
    <text evidence="3">Heterodimer of an alpha and a beta subunit.</text>
</comment>
<dbReference type="SUPFAM" id="SSF52402">
    <property type="entry name" value="Adenine nucleotide alpha hydrolases-like"/>
    <property type="match status" value="1"/>
</dbReference>
<keyword evidence="4" id="KW-0813">Transport</keyword>
<feature type="domain" description="Electron transfer flavoprotein alpha/beta-subunit N-terminal" evidence="9">
    <location>
        <begin position="4"/>
        <end position="189"/>
    </location>
</feature>
<evidence type="ECO:0000313" key="11">
    <source>
        <dbReference type="Proteomes" id="UP001165368"/>
    </source>
</evidence>
<comment type="similarity">
    <text evidence="2">Belongs to the ETF alpha-subunit/FixB family.</text>
</comment>
<dbReference type="InterPro" id="IPR014729">
    <property type="entry name" value="Rossmann-like_a/b/a_fold"/>
</dbReference>
<dbReference type="Proteomes" id="UP001165368">
    <property type="component" value="Unassembled WGS sequence"/>
</dbReference>
<evidence type="ECO:0000256" key="4">
    <source>
        <dbReference type="ARBA" id="ARBA00022448"/>
    </source>
</evidence>
<comment type="caution">
    <text evidence="10">The sequence shown here is derived from an EMBL/GenBank/DDBJ whole genome shotgun (WGS) entry which is preliminary data.</text>
</comment>
<dbReference type="SUPFAM" id="SSF52467">
    <property type="entry name" value="DHS-like NAD/FAD-binding domain"/>
    <property type="match status" value="1"/>
</dbReference>
<keyword evidence="11" id="KW-1185">Reference proteome</keyword>
<dbReference type="RefSeq" id="WP_237822703.1">
    <property type="nucleotide sequence ID" value="NZ_JAKLTQ010000013.1"/>
</dbReference>
<evidence type="ECO:0000313" key="10">
    <source>
        <dbReference type="EMBL" id="MCG2623417.1"/>
    </source>
</evidence>
<dbReference type="Gene3D" id="3.40.50.1220">
    <property type="entry name" value="TPP-binding domain"/>
    <property type="match status" value="1"/>
</dbReference>
<evidence type="ECO:0000256" key="5">
    <source>
        <dbReference type="ARBA" id="ARBA00022630"/>
    </source>
</evidence>
<keyword evidence="6" id="KW-0274">FAD</keyword>
<dbReference type="PANTHER" id="PTHR43153">
    <property type="entry name" value="ELECTRON TRANSFER FLAVOPROTEIN ALPHA"/>
    <property type="match status" value="1"/>
</dbReference>
<dbReference type="Gene3D" id="3.40.50.620">
    <property type="entry name" value="HUPs"/>
    <property type="match status" value="1"/>
</dbReference>
<keyword evidence="5" id="KW-0285">Flavoprotein</keyword>
<comment type="function">
    <text evidence="8">The electron transfer flavoprotein serves as a specific electron acceptor for other dehydrogenases. It transfers the electrons to the main respiratory chain via ETF-ubiquinone oxidoreductase (ETF dehydrogenase).</text>
</comment>
<dbReference type="EMBL" id="JAKLTQ010000013">
    <property type="protein sequence ID" value="MCG2623417.1"/>
    <property type="molecule type" value="Genomic_DNA"/>
</dbReference>
<dbReference type="InterPro" id="IPR014731">
    <property type="entry name" value="ETF_asu_C"/>
</dbReference>
<gene>
    <name evidence="10" type="ORF">LVY72_16085</name>
</gene>
<accession>A0ABS9L9Q2</accession>
<dbReference type="PROSITE" id="PS00696">
    <property type="entry name" value="ETF_ALPHA"/>
    <property type="match status" value="1"/>
</dbReference>
<organism evidence="10 11">
    <name type="scientific">Arthrobacter hankyongi</name>
    <dbReference type="NCBI Taxonomy" id="2904801"/>
    <lineage>
        <taxon>Bacteria</taxon>
        <taxon>Bacillati</taxon>
        <taxon>Actinomycetota</taxon>
        <taxon>Actinomycetes</taxon>
        <taxon>Micrococcales</taxon>
        <taxon>Micrococcaceae</taxon>
        <taxon>Arthrobacter</taxon>
    </lineage>
</organism>
<protein>
    <submittedName>
        <fullName evidence="10">Electron transfer flavoprotein subunit alpha/FixB family protein</fullName>
    </submittedName>
</protein>
<name>A0ABS9L9Q2_9MICC</name>
<dbReference type="InterPro" id="IPR014730">
    <property type="entry name" value="ETF_a/b_N"/>
</dbReference>